<evidence type="ECO:0000313" key="4">
    <source>
        <dbReference type="EMBL" id="TDX51686.1"/>
    </source>
</evidence>
<dbReference type="GO" id="GO:0016491">
    <property type="term" value="F:oxidoreductase activity"/>
    <property type="evidence" value="ECO:0007669"/>
    <property type="project" value="UniProtKB-KW"/>
</dbReference>
<dbReference type="InterPro" id="IPR002347">
    <property type="entry name" value="SDR_fam"/>
</dbReference>
<dbReference type="Pfam" id="PF00106">
    <property type="entry name" value="adh_short"/>
    <property type="match status" value="1"/>
</dbReference>
<evidence type="ECO:0000313" key="5">
    <source>
        <dbReference type="Proteomes" id="UP000295832"/>
    </source>
</evidence>
<reference evidence="4 5" key="1">
    <citation type="submission" date="2019-03" db="EMBL/GenBank/DDBJ databases">
        <title>Subsurface microbial communities from deep shales in Ohio and West Virginia, USA.</title>
        <authorList>
            <person name="Wrighton K."/>
        </authorList>
    </citation>
    <scope>NUCLEOTIDE SEQUENCE [LARGE SCALE GENOMIC DNA]</scope>
    <source>
        <strain evidence="4 5">MSL 6dP</strain>
    </source>
</reference>
<accession>A0A4V3GYC5</accession>
<dbReference type="Gene3D" id="3.40.50.720">
    <property type="entry name" value="NAD(P)-binding Rossmann-like Domain"/>
    <property type="match status" value="1"/>
</dbReference>
<dbReference type="InterPro" id="IPR036291">
    <property type="entry name" value="NAD(P)-bd_dom_sf"/>
</dbReference>
<dbReference type="CDD" id="cd05233">
    <property type="entry name" value="SDR_c"/>
    <property type="match status" value="1"/>
</dbReference>
<evidence type="ECO:0008006" key="6">
    <source>
        <dbReference type="Google" id="ProtNLM"/>
    </source>
</evidence>
<gene>
    <name evidence="4" type="ORF">C7959_11182</name>
</gene>
<sequence>MNNLKRLKEKYTLITGASKGIGYELAKIFAQNKFNLILVARSEDKLAEIAKELIEKYNINCYIFAADLSSLDNVKKLYNKVQNKGLDVSVLVNNAGFGKLGLFHKTDIETEINMINLNITTVTFLTKLFLQDMIKMGYGKIMNVASTAAFQPGPYMSVYYASKAYVLSFSEALASELNNSKISISTLCPGPTDTNFQDVANMKKVKLFESEVMKAETVAKVAYKGLLKGKRIIIPGIKNKLLATSSKLMPSKAITEIVKKLQSPN</sequence>
<evidence type="ECO:0000256" key="2">
    <source>
        <dbReference type="ARBA" id="ARBA00023002"/>
    </source>
</evidence>
<dbReference type="PANTHER" id="PTHR42901">
    <property type="entry name" value="ALCOHOL DEHYDROGENASE"/>
    <property type="match status" value="1"/>
</dbReference>
<dbReference type="SUPFAM" id="SSF51735">
    <property type="entry name" value="NAD(P)-binding Rossmann-fold domains"/>
    <property type="match status" value="1"/>
</dbReference>
<keyword evidence="5" id="KW-1185">Reference proteome</keyword>
<dbReference type="AlphaFoldDB" id="A0A4V3GYC5"/>
<dbReference type="PANTHER" id="PTHR42901:SF1">
    <property type="entry name" value="ALCOHOL DEHYDROGENASE"/>
    <property type="match status" value="1"/>
</dbReference>
<dbReference type="PIRSF" id="PIRSF000126">
    <property type="entry name" value="11-beta-HSD1"/>
    <property type="match status" value="1"/>
</dbReference>
<evidence type="ECO:0000256" key="3">
    <source>
        <dbReference type="RuleBase" id="RU000363"/>
    </source>
</evidence>
<comment type="similarity">
    <text evidence="1 3">Belongs to the short-chain dehydrogenases/reductases (SDR) family.</text>
</comment>
<evidence type="ECO:0000256" key="1">
    <source>
        <dbReference type="ARBA" id="ARBA00006484"/>
    </source>
</evidence>
<dbReference type="EMBL" id="SOEG01000011">
    <property type="protein sequence ID" value="TDX51686.1"/>
    <property type="molecule type" value="Genomic_DNA"/>
</dbReference>
<name>A0A4V3GYC5_9FIRM</name>
<keyword evidence="2" id="KW-0560">Oxidoreductase</keyword>
<dbReference type="STRING" id="926561.GCA_000379025_01313"/>
<dbReference type="PRINTS" id="PR00080">
    <property type="entry name" value="SDRFAMILY"/>
</dbReference>
<dbReference type="RefSeq" id="WP_134116540.1">
    <property type="nucleotide sequence ID" value="NZ_SOEG01000011.1"/>
</dbReference>
<dbReference type="PRINTS" id="PR00081">
    <property type="entry name" value="GDHRDH"/>
</dbReference>
<comment type="caution">
    <text evidence="4">The sequence shown here is derived from an EMBL/GenBank/DDBJ whole genome shotgun (WGS) entry which is preliminary data.</text>
</comment>
<proteinExistence type="inferred from homology"/>
<organism evidence="4 5">
    <name type="scientific">Orenia marismortui</name>
    <dbReference type="NCBI Taxonomy" id="46469"/>
    <lineage>
        <taxon>Bacteria</taxon>
        <taxon>Bacillati</taxon>
        <taxon>Bacillota</taxon>
        <taxon>Clostridia</taxon>
        <taxon>Halanaerobiales</taxon>
        <taxon>Halobacteroidaceae</taxon>
        <taxon>Orenia</taxon>
    </lineage>
</organism>
<dbReference type="Proteomes" id="UP000295832">
    <property type="component" value="Unassembled WGS sequence"/>
</dbReference>
<protein>
    <recommendedName>
        <fullName evidence="6">Short-subunit dehydrogenase</fullName>
    </recommendedName>
</protein>